<protein>
    <submittedName>
        <fullName evidence="9">Fatty acid hydroxylase</fullName>
    </submittedName>
</protein>
<dbReference type="GO" id="GO:0008610">
    <property type="term" value="P:lipid biosynthetic process"/>
    <property type="evidence" value="ECO:0007669"/>
    <property type="project" value="InterPro"/>
</dbReference>
<feature type="transmembrane region" description="Helical" evidence="7">
    <location>
        <begin position="98"/>
        <end position="115"/>
    </location>
</feature>
<dbReference type="AlphaFoldDB" id="A0A2S7IPL8"/>
<evidence type="ECO:0000256" key="2">
    <source>
        <dbReference type="ARBA" id="ARBA00022692"/>
    </source>
</evidence>
<reference evidence="10" key="1">
    <citation type="submission" date="2018-02" db="EMBL/GenBank/DDBJ databases">
        <title>Genome sequencing of Solimonas sp. HR-BB.</title>
        <authorList>
            <person name="Lee Y."/>
            <person name="Jeon C.O."/>
        </authorList>
    </citation>
    <scope>NUCLEOTIDE SEQUENCE [LARGE SCALE GENOMIC DNA]</scope>
    <source>
        <strain evidence="10">HR-U</strain>
    </source>
</reference>
<dbReference type="GO" id="GO:0016020">
    <property type="term" value="C:membrane"/>
    <property type="evidence" value="ECO:0007669"/>
    <property type="project" value="GOC"/>
</dbReference>
<dbReference type="RefSeq" id="WP_104711303.1">
    <property type="nucleotide sequence ID" value="NZ_PTRA01000001.1"/>
</dbReference>
<keyword evidence="4" id="KW-0560">Oxidoreductase</keyword>
<evidence type="ECO:0000259" key="8">
    <source>
        <dbReference type="Pfam" id="PF04116"/>
    </source>
</evidence>
<keyword evidence="5" id="KW-0443">Lipid metabolism</keyword>
<evidence type="ECO:0000256" key="5">
    <source>
        <dbReference type="ARBA" id="ARBA00023098"/>
    </source>
</evidence>
<comment type="caution">
    <text evidence="9">The sequence shown here is derived from an EMBL/GenBank/DDBJ whole genome shotgun (WGS) entry which is preliminary data.</text>
</comment>
<dbReference type="InterPro" id="IPR051689">
    <property type="entry name" value="Sterol_desaturase/TMEM195"/>
</dbReference>
<dbReference type="EMBL" id="PTRA01000001">
    <property type="protein sequence ID" value="PQA59651.1"/>
    <property type="molecule type" value="Genomic_DNA"/>
</dbReference>
<organism evidence="9 10">
    <name type="scientific">Siphonobacter curvatus</name>
    <dbReference type="NCBI Taxonomy" id="2094562"/>
    <lineage>
        <taxon>Bacteria</taxon>
        <taxon>Pseudomonadati</taxon>
        <taxon>Bacteroidota</taxon>
        <taxon>Cytophagia</taxon>
        <taxon>Cytophagales</taxon>
        <taxon>Cytophagaceae</taxon>
        <taxon>Siphonobacter</taxon>
    </lineage>
</organism>
<dbReference type="GO" id="GO:0006643">
    <property type="term" value="P:membrane lipid metabolic process"/>
    <property type="evidence" value="ECO:0007669"/>
    <property type="project" value="TreeGrafter"/>
</dbReference>
<dbReference type="GO" id="GO:0050479">
    <property type="term" value="F:glyceryl-ether monooxygenase activity"/>
    <property type="evidence" value="ECO:0007669"/>
    <property type="project" value="TreeGrafter"/>
</dbReference>
<feature type="domain" description="Fatty acid hydroxylase" evidence="8">
    <location>
        <begin position="104"/>
        <end position="234"/>
    </location>
</feature>
<dbReference type="PANTHER" id="PTHR21624:SF1">
    <property type="entry name" value="ALKYLGLYCEROL MONOOXYGENASE"/>
    <property type="match status" value="1"/>
</dbReference>
<feature type="transmembrane region" description="Helical" evidence="7">
    <location>
        <begin position="155"/>
        <end position="184"/>
    </location>
</feature>
<sequence>MTESLFGAPKIPLDNLSLIEKDAPNLILWAVPAMILFTAIEILITYFQEKPYYEKQETIGSVLVGLGSLAVGASLKFALLFAVVWLYNQLPWRMSLNWWTFIPCYVIFDLCSYWAHRISHEQRFWWATHVVHHSGERYNLSVSFRLSWIQNLKTIFFLPVALIGFHPIIFFTTNQVAVLFQFWVHTEYIRRMPRWVEYIFATPSNHRVHHGSQPKYIDKNYGATFIFWDRIFGTYQLEEEPPIYGITTNISNKANPLMINFHEVADIVRDVKGAKGLRKKLFYIFGSPIKVDEEKKRNAAERKISEVA</sequence>
<proteinExistence type="predicted"/>
<evidence type="ECO:0000313" key="9">
    <source>
        <dbReference type="EMBL" id="PQA59651.1"/>
    </source>
</evidence>
<dbReference type="GO" id="GO:0005506">
    <property type="term" value="F:iron ion binding"/>
    <property type="evidence" value="ECO:0007669"/>
    <property type="project" value="InterPro"/>
</dbReference>
<dbReference type="GO" id="GO:0012505">
    <property type="term" value="C:endomembrane system"/>
    <property type="evidence" value="ECO:0007669"/>
    <property type="project" value="UniProtKB-SubCell"/>
</dbReference>
<keyword evidence="10" id="KW-1185">Reference proteome</keyword>
<feature type="transmembrane region" description="Helical" evidence="7">
    <location>
        <begin position="59"/>
        <end position="86"/>
    </location>
</feature>
<gene>
    <name evidence="9" type="ORF">C5O19_08465</name>
</gene>
<evidence type="ECO:0000256" key="4">
    <source>
        <dbReference type="ARBA" id="ARBA00023002"/>
    </source>
</evidence>
<comment type="subcellular location">
    <subcellularLocation>
        <location evidence="1">Endomembrane system</location>
        <topology evidence="1">Multi-pass membrane protein</topology>
    </subcellularLocation>
</comment>
<evidence type="ECO:0000256" key="7">
    <source>
        <dbReference type="SAM" id="Phobius"/>
    </source>
</evidence>
<dbReference type="Proteomes" id="UP000239590">
    <property type="component" value="Unassembled WGS sequence"/>
</dbReference>
<evidence type="ECO:0000256" key="3">
    <source>
        <dbReference type="ARBA" id="ARBA00022989"/>
    </source>
</evidence>
<keyword evidence="3 7" id="KW-1133">Transmembrane helix</keyword>
<dbReference type="InterPro" id="IPR006694">
    <property type="entry name" value="Fatty_acid_hydroxylase"/>
</dbReference>
<dbReference type="PANTHER" id="PTHR21624">
    <property type="entry name" value="STEROL DESATURASE-RELATED PROTEIN"/>
    <property type="match status" value="1"/>
</dbReference>
<keyword evidence="2 7" id="KW-0812">Transmembrane</keyword>
<dbReference type="Pfam" id="PF04116">
    <property type="entry name" value="FA_hydroxylase"/>
    <property type="match status" value="1"/>
</dbReference>
<evidence type="ECO:0000256" key="1">
    <source>
        <dbReference type="ARBA" id="ARBA00004127"/>
    </source>
</evidence>
<dbReference type="OrthoDB" id="9770329at2"/>
<keyword evidence="6 7" id="KW-0472">Membrane</keyword>
<evidence type="ECO:0000256" key="6">
    <source>
        <dbReference type="ARBA" id="ARBA00023136"/>
    </source>
</evidence>
<evidence type="ECO:0000313" key="10">
    <source>
        <dbReference type="Proteomes" id="UP000239590"/>
    </source>
</evidence>
<feature type="transmembrane region" description="Helical" evidence="7">
    <location>
        <begin position="26"/>
        <end position="47"/>
    </location>
</feature>
<accession>A0A2S7IPL8</accession>
<name>A0A2S7IPL8_9BACT</name>